<keyword evidence="6 8" id="KW-0472">Membrane</keyword>
<evidence type="ECO:0000256" key="6">
    <source>
        <dbReference type="ARBA" id="ARBA00023136"/>
    </source>
</evidence>
<dbReference type="InterPro" id="IPR018939">
    <property type="entry name" value="Autophagy-rel_prot_27"/>
</dbReference>
<feature type="region of interest" description="Disordered" evidence="7">
    <location>
        <begin position="260"/>
        <end position="305"/>
    </location>
</feature>
<dbReference type="SUPFAM" id="SSF50911">
    <property type="entry name" value="Mannose 6-phosphate receptor domain"/>
    <property type="match status" value="1"/>
</dbReference>
<keyword evidence="3 9" id="KW-0732">Signal</keyword>
<protein>
    <submittedName>
        <fullName evidence="11">Uncharacterized protein LOC110990256</fullName>
    </submittedName>
</protein>
<dbReference type="GO" id="GO:0005802">
    <property type="term" value="C:trans-Golgi network"/>
    <property type="evidence" value="ECO:0007669"/>
    <property type="project" value="TreeGrafter"/>
</dbReference>
<evidence type="ECO:0000256" key="9">
    <source>
        <dbReference type="SAM" id="SignalP"/>
    </source>
</evidence>
<comment type="subcellular location">
    <subcellularLocation>
        <location evidence="1">Preautophagosomal structure membrane</location>
        <topology evidence="1">Single-pass type I membrane protein</topology>
    </subcellularLocation>
</comment>
<evidence type="ECO:0000256" key="8">
    <source>
        <dbReference type="SAM" id="Phobius"/>
    </source>
</evidence>
<sequence length="305" mass="33942">MSFFKRADLVISLSLLAVITLCSSSDGPTHCVLDEKSYCSCAMSDNSGRYDLSPLSDHPNPYFRSIAGRNGSEKFAYDPCVPFTINDPVSGKETQCKNVAGCQMDVSAAERKTRYFTVARHFTAEFHFNPSSSQMTVHYTNEDIFQPFTMEVNLVCTPHADTTMMEYAKVTSNAAAFNLRSPHACLIKPSSLSTGSILCIIFSLSFIVYFVGGTLVLVFVQNRPLNESVPPNRDFWLDLPELIRDGAKFAFNGFKVTQPTHQRLGREEEEEDHAYHDELNEEEEMRPSPSTGPPDSTDGFTAVPV</sequence>
<dbReference type="PANTHER" id="PTHR15071:SF0">
    <property type="entry name" value="MANNOSE 6-PHOSPHATE RECEPTOR-LIKE PROTEIN 1"/>
    <property type="match status" value="1"/>
</dbReference>
<dbReference type="AlphaFoldDB" id="A0A8B7ZZH7"/>
<reference evidence="11" key="1">
    <citation type="submission" date="2025-08" db="UniProtKB">
        <authorList>
            <consortium name="RefSeq"/>
        </authorList>
    </citation>
    <scope>IDENTIFICATION</scope>
</reference>
<dbReference type="RefSeq" id="XP_022110839.1">
    <property type="nucleotide sequence ID" value="XM_022255147.1"/>
</dbReference>
<dbReference type="OMA" id="PFTINDP"/>
<evidence type="ECO:0000256" key="1">
    <source>
        <dbReference type="ARBA" id="ARBA00004472"/>
    </source>
</evidence>
<proteinExistence type="predicted"/>
<feature type="signal peptide" evidence="9">
    <location>
        <begin position="1"/>
        <end position="24"/>
    </location>
</feature>
<keyword evidence="5 8" id="KW-1133">Transmembrane helix</keyword>
<keyword evidence="4" id="KW-0813">Transport</keyword>
<dbReference type="GO" id="GO:0034045">
    <property type="term" value="C:phagophore assembly site membrane"/>
    <property type="evidence" value="ECO:0007669"/>
    <property type="project" value="UniProtKB-SubCell"/>
</dbReference>
<evidence type="ECO:0000256" key="4">
    <source>
        <dbReference type="ARBA" id="ARBA00022927"/>
    </source>
</evidence>
<dbReference type="KEGG" id="aplc:110990256"/>
<dbReference type="InterPro" id="IPR009011">
    <property type="entry name" value="Man6P_isomerase_rcpt-bd_dom_sf"/>
</dbReference>
<keyword evidence="10" id="KW-1185">Reference proteome</keyword>
<evidence type="ECO:0000313" key="11">
    <source>
        <dbReference type="RefSeq" id="XP_022110839.1"/>
    </source>
</evidence>
<dbReference type="Pfam" id="PF09451">
    <property type="entry name" value="ATG27"/>
    <property type="match status" value="1"/>
</dbReference>
<dbReference type="GO" id="GO:0000139">
    <property type="term" value="C:Golgi membrane"/>
    <property type="evidence" value="ECO:0007669"/>
    <property type="project" value="UniProtKB-SubCell"/>
</dbReference>
<keyword evidence="2 8" id="KW-0812">Transmembrane</keyword>
<accession>A0A8B7ZZH7</accession>
<dbReference type="Gene3D" id="2.70.130.10">
    <property type="entry name" value="Mannose-6-phosphate receptor binding domain"/>
    <property type="match status" value="1"/>
</dbReference>
<feature type="compositionally biased region" description="Low complexity" evidence="7">
    <location>
        <begin position="287"/>
        <end position="299"/>
    </location>
</feature>
<dbReference type="Proteomes" id="UP000694845">
    <property type="component" value="Unplaced"/>
</dbReference>
<dbReference type="GeneID" id="110990256"/>
<dbReference type="PANTHER" id="PTHR15071">
    <property type="entry name" value="MANNOSE-6-PHOSPHATE RECEPTOR FAMILY MEMBER"/>
    <property type="match status" value="1"/>
</dbReference>
<dbReference type="GO" id="GO:0015031">
    <property type="term" value="P:protein transport"/>
    <property type="evidence" value="ECO:0007669"/>
    <property type="project" value="UniProtKB-KW"/>
</dbReference>
<evidence type="ECO:0000256" key="2">
    <source>
        <dbReference type="ARBA" id="ARBA00022692"/>
    </source>
</evidence>
<keyword evidence="4" id="KW-0653">Protein transport</keyword>
<evidence type="ECO:0000256" key="5">
    <source>
        <dbReference type="ARBA" id="ARBA00022989"/>
    </source>
</evidence>
<evidence type="ECO:0000256" key="3">
    <source>
        <dbReference type="ARBA" id="ARBA00022729"/>
    </source>
</evidence>
<organism evidence="10 11">
    <name type="scientific">Acanthaster planci</name>
    <name type="common">Crown-of-thorns starfish</name>
    <dbReference type="NCBI Taxonomy" id="133434"/>
    <lineage>
        <taxon>Eukaryota</taxon>
        <taxon>Metazoa</taxon>
        <taxon>Echinodermata</taxon>
        <taxon>Eleutherozoa</taxon>
        <taxon>Asterozoa</taxon>
        <taxon>Asteroidea</taxon>
        <taxon>Valvatacea</taxon>
        <taxon>Valvatida</taxon>
        <taxon>Acanthasteridae</taxon>
        <taxon>Acanthaster</taxon>
    </lineage>
</organism>
<name>A0A8B7ZZH7_ACAPL</name>
<evidence type="ECO:0000313" key="10">
    <source>
        <dbReference type="Proteomes" id="UP000694845"/>
    </source>
</evidence>
<dbReference type="OrthoDB" id="29460at2759"/>
<feature type="chain" id="PRO_5034564862" evidence="9">
    <location>
        <begin position="25"/>
        <end position="305"/>
    </location>
</feature>
<feature type="transmembrane region" description="Helical" evidence="8">
    <location>
        <begin position="195"/>
        <end position="220"/>
    </location>
</feature>
<evidence type="ECO:0000256" key="7">
    <source>
        <dbReference type="SAM" id="MobiDB-lite"/>
    </source>
</evidence>
<gene>
    <name evidence="11" type="primary">LOC110990256</name>
</gene>